<keyword evidence="2" id="KW-1185">Reference proteome</keyword>
<dbReference type="Proteomes" id="UP000761423">
    <property type="component" value="Unassembled WGS sequence"/>
</dbReference>
<accession>A0ABX0IGG1</accession>
<comment type="caution">
    <text evidence="1">The sequence shown here is derived from an EMBL/GenBank/DDBJ whole genome shotgun (WGS) entry which is preliminary data.</text>
</comment>
<name>A0ABX0IGG1_9FLAO</name>
<dbReference type="EMBL" id="JAAJBV010000006">
    <property type="protein sequence ID" value="NHM04949.1"/>
    <property type="molecule type" value="Genomic_DNA"/>
</dbReference>
<organism evidence="1 2">
    <name type="scientific">Flavobacterium celericrescens</name>
    <dbReference type="NCBI Taxonomy" id="2709780"/>
    <lineage>
        <taxon>Bacteria</taxon>
        <taxon>Pseudomonadati</taxon>
        <taxon>Bacteroidota</taxon>
        <taxon>Flavobacteriia</taxon>
        <taxon>Flavobacteriales</taxon>
        <taxon>Flavobacteriaceae</taxon>
        <taxon>Flavobacterium</taxon>
    </lineage>
</organism>
<reference evidence="1 2" key="1">
    <citation type="submission" date="2020-02" db="EMBL/GenBank/DDBJ databases">
        <authorList>
            <person name="Chen W.-M."/>
        </authorList>
    </citation>
    <scope>NUCLEOTIDE SEQUENCE [LARGE SCALE GENOMIC DNA]</scope>
    <source>
        <strain evidence="1 2">TWA-26</strain>
    </source>
</reference>
<proteinExistence type="predicted"/>
<evidence type="ECO:0008006" key="3">
    <source>
        <dbReference type="Google" id="ProtNLM"/>
    </source>
</evidence>
<sequence>MKKQISSIFLLFLLIAPAVVTYTWLQHRKTMVRKEVKWKMIAGIDKNELVLLKFSTKESHDKLKWKHSKEFEYNGEMYDIVERKATKDSIQYWCWWDHEETKLSKQLSKLLVGAFQSDAPSKDKKEQIVNFYKSIYFQDVFSWEPFHVWVPTIKNTTPKIYYKSISFTISLPPPENV</sequence>
<evidence type="ECO:0000313" key="1">
    <source>
        <dbReference type="EMBL" id="NHM04949.1"/>
    </source>
</evidence>
<evidence type="ECO:0000313" key="2">
    <source>
        <dbReference type="Proteomes" id="UP000761423"/>
    </source>
</evidence>
<gene>
    <name evidence="1" type="ORF">G4L40_09570</name>
</gene>
<protein>
    <recommendedName>
        <fullName evidence="3">DUF4178 domain-containing protein</fullName>
    </recommendedName>
</protein>
<dbReference type="RefSeq" id="WP_166236981.1">
    <property type="nucleotide sequence ID" value="NZ_JAAJBV010000006.1"/>
</dbReference>